<evidence type="ECO:0000259" key="5">
    <source>
        <dbReference type="PROSITE" id="PS51084"/>
    </source>
</evidence>
<proteinExistence type="predicted"/>
<dbReference type="InterPro" id="IPR036265">
    <property type="entry name" value="HIT-like_sf"/>
</dbReference>
<organism evidence="6 7">
    <name type="scientific">Helicobacter apodemus</name>
    <dbReference type="NCBI Taxonomy" id="135569"/>
    <lineage>
        <taxon>Bacteria</taxon>
        <taxon>Pseudomonadati</taxon>
        <taxon>Campylobacterota</taxon>
        <taxon>Epsilonproteobacteria</taxon>
        <taxon>Campylobacterales</taxon>
        <taxon>Helicobacteraceae</taxon>
        <taxon>Helicobacter</taxon>
    </lineage>
</organism>
<evidence type="ECO:0000256" key="1">
    <source>
        <dbReference type="ARBA" id="ARBA00022741"/>
    </source>
</evidence>
<protein>
    <submittedName>
        <fullName evidence="6">HIT domain-containing protein</fullName>
    </submittedName>
</protein>
<evidence type="ECO:0000313" key="6">
    <source>
        <dbReference type="EMBL" id="TLE15772.1"/>
    </source>
</evidence>
<dbReference type="PROSITE" id="PS51084">
    <property type="entry name" value="HIT_2"/>
    <property type="match status" value="1"/>
</dbReference>
<dbReference type="SUPFAM" id="SSF54197">
    <property type="entry name" value="HIT-like"/>
    <property type="match status" value="1"/>
</dbReference>
<dbReference type="PANTHER" id="PTHR42997:SF1">
    <property type="entry name" value="AP-4-A PHOSPHORYLASE"/>
    <property type="match status" value="1"/>
</dbReference>
<dbReference type="GO" id="GO:0000166">
    <property type="term" value="F:nucleotide binding"/>
    <property type="evidence" value="ECO:0007669"/>
    <property type="project" value="UniProtKB-KW"/>
</dbReference>
<comment type="caution">
    <text evidence="6">The sequence shown here is derived from an EMBL/GenBank/DDBJ whole genome shotgun (WGS) entry which is preliminary data.</text>
</comment>
<evidence type="ECO:0000256" key="4">
    <source>
        <dbReference type="PROSITE-ProRule" id="PRU00464"/>
    </source>
</evidence>
<feature type="active site" description="Tele-AMP-histidine intermediate" evidence="2">
    <location>
        <position position="117"/>
    </location>
</feature>
<feature type="binding site" evidence="3">
    <location>
        <position position="119"/>
    </location>
    <ligand>
        <name>substrate</name>
    </ligand>
</feature>
<dbReference type="AlphaFoldDB" id="A0A4U8UEJ9"/>
<evidence type="ECO:0000313" key="7">
    <source>
        <dbReference type="Proteomes" id="UP000029920"/>
    </source>
</evidence>
<dbReference type="CDD" id="cd01275">
    <property type="entry name" value="FHIT"/>
    <property type="match status" value="1"/>
</dbReference>
<feature type="binding site" evidence="3">
    <location>
        <position position="48"/>
    </location>
    <ligand>
        <name>substrate</name>
    </ligand>
</feature>
<keyword evidence="7" id="KW-1185">Reference proteome</keyword>
<evidence type="ECO:0000256" key="3">
    <source>
        <dbReference type="PIRSR" id="PIRSR639383-2"/>
    </source>
</evidence>
<evidence type="ECO:0000256" key="2">
    <source>
        <dbReference type="PIRSR" id="PIRSR639383-1"/>
    </source>
</evidence>
<dbReference type="InterPro" id="IPR039383">
    <property type="entry name" value="FHIT"/>
</dbReference>
<dbReference type="Pfam" id="PF01230">
    <property type="entry name" value="HIT"/>
    <property type="match status" value="1"/>
</dbReference>
<name>A0A4U8UEJ9_9HELI</name>
<dbReference type="EMBL" id="JRPC02000013">
    <property type="protein sequence ID" value="TLE15772.1"/>
    <property type="molecule type" value="Genomic_DNA"/>
</dbReference>
<dbReference type="PANTHER" id="PTHR42997">
    <property type="entry name" value="HIT FAMILY HYDROLASE"/>
    <property type="match status" value="1"/>
</dbReference>
<dbReference type="GO" id="GO:0003824">
    <property type="term" value="F:catalytic activity"/>
    <property type="evidence" value="ECO:0007669"/>
    <property type="project" value="InterPro"/>
</dbReference>
<feature type="domain" description="HIT" evidence="5">
    <location>
        <begin position="21"/>
        <end position="130"/>
    </location>
</feature>
<sequence>MEYLYAPWRSGYFKESQEECIFCQISNQNLDIPNRVFYRDDKIFCVMNKYPYVPGHFLIIPHHHTDTPCDLKEDIWLHLQKFAQKGIGLLNEFGAKGINMGMNIKQVGGAGIPGHIHLHLIPRFFGDTNFFTTIGDCRAYGVDFEEIYWRIKELSLKYFVEN</sequence>
<feature type="short sequence motif" description="Histidine triad motif" evidence="4">
    <location>
        <begin position="115"/>
        <end position="119"/>
    </location>
</feature>
<accession>A0A4U8UEJ9</accession>
<keyword evidence="1" id="KW-0547">Nucleotide-binding</keyword>
<dbReference type="InterPro" id="IPR011146">
    <property type="entry name" value="HIT-like"/>
</dbReference>
<dbReference type="Gene3D" id="3.30.428.10">
    <property type="entry name" value="HIT-like"/>
    <property type="match status" value="1"/>
</dbReference>
<dbReference type="RefSeq" id="WP_034552277.1">
    <property type="nucleotide sequence ID" value="NZ_JRPC02000013.1"/>
</dbReference>
<gene>
    <name evidence="6" type="ORF">LS72_005925</name>
</gene>
<dbReference type="InterPro" id="IPR052908">
    <property type="entry name" value="AP-4-A_phosphorylase"/>
</dbReference>
<dbReference type="Proteomes" id="UP000029920">
    <property type="component" value="Unassembled WGS sequence"/>
</dbReference>
<reference evidence="6 7" key="1">
    <citation type="journal article" date="2014" name="Genome Announc.">
        <title>Draft genome sequences of eight enterohepatic helicobacter species isolated from both laboratory and wild rodents.</title>
        <authorList>
            <person name="Sheh A."/>
            <person name="Shen Z."/>
            <person name="Fox J.G."/>
        </authorList>
    </citation>
    <scope>NUCLEOTIDE SEQUENCE [LARGE SCALE GENOMIC DNA]</scope>
    <source>
        <strain evidence="6 7">MIT-03-7007</strain>
    </source>
</reference>